<dbReference type="CDD" id="cd06530">
    <property type="entry name" value="S26_SPase_I"/>
    <property type="match status" value="1"/>
</dbReference>
<name>A0ABS2WI85_9BACL</name>
<evidence type="ECO:0000256" key="3">
    <source>
        <dbReference type="ARBA" id="ARBA00009370"/>
    </source>
</evidence>
<keyword evidence="5 6" id="KW-0378">Hydrolase</keyword>
<proteinExistence type="inferred from homology"/>
<accession>A0ABS2WI85</accession>
<evidence type="ECO:0000256" key="4">
    <source>
        <dbReference type="ARBA" id="ARBA00013208"/>
    </source>
</evidence>
<dbReference type="Proteomes" id="UP001177120">
    <property type="component" value="Unassembled WGS sequence"/>
</dbReference>
<protein>
    <recommendedName>
        <fullName evidence="4 6">Signal peptidase I</fullName>
        <ecNumber evidence="4 6">3.4.21.89</ecNumber>
    </recommendedName>
</protein>
<evidence type="ECO:0000313" key="9">
    <source>
        <dbReference type="Proteomes" id="UP001177120"/>
    </source>
</evidence>
<comment type="catalytic activity">
    <reaction evidence="1 6">
        <text>Cleavage of hydrophobic, N-terminal signal or leader sequences from secreted and periplasmic proteins.</text>
        <dbReference type="EC" id="3.4.21.89"/>
    </reaction>
</comment>
<feature type="domain" description="Peptidase S26" evidence="7">
    <location>
        <begin position="6"/>
        <end position="154"/>
    </location>
</feature>
<keyword evidence="6" id="KW-0812">Transmembrane</keyword>
<gene>
    <name evidence="8" type="primary">lepB</name>
    <name evidence="8" type="ORF">JQC72_06585</name>
</gene>
<keyword evidence="6" id="KW-1133">Transmembrane helix</keyword>
<evidence type="ECO:0000256" key="1">
    <source>
        <dbReference type="ARBA" id="ARBA00000677"/>
    </source>
</evidence>
<dbReference type="InterPro" id="IPR019757">
    <property type="entry name" value="Pept_S26A_signal_pept_1_Lys-AS"/>
</dbReference>
<evidence type="ECO:0000256" key="5">
    <source>
        <dbReference type="ARBA" id="ARBA00022801"/>
    </source>
</evidence>
<dbReference type="PANTHER" id="PTHR43390">
    <property type="entry name" value="SIGNAL PEPTIDASE I"/>
    <property type="match status" value="1"/>
</dbReference>
<evidence type="ECO:0000256" key="2">
    <source>
        <dbReference type="ARBA" id="ARBA00004401"/>
    </source>
</evidence>
<sequence length="162" mass="18569">MKKFVLTLISIWSFMILSALFLFRFYDWYVLTGPSMEPTLRSFDVVLVRQKASRLQRGDIVLFQRNGWGILFNKRVIGLPGDRVEIKKGQLYVNGKLFQKGPLAHRKIPHFKSVIVPQGKVFVMGDNPEKSTDSRAFGPIPINSIIGKADAVIWPLSHFQFF</sequence>
<dbReference type="NCBIfam" id="TIGR02227">
    <property type="entry name" value="sigpep_I_bact"/>
    <property type="match status" value="1"/>
</dbReference>
<evidence type="ECO:0000259" key="7">
    <source>
        <dbReference type="Pfam" id="PF10502"/>
    </source>
</evidence>
<dbReference type="SUPFAM" id="SSF51306">
    <property type="entry name" value="LexA/Signal peptidase"/>
    <property type="match status" value="1"/>
</dbReference>
<feature type="transmembrane region" description="Helical" evidence="6">
    <location>
        <begin position="6"/>
        <end position="26"/>
    </location>
</feature>
<keyword evidence="6" id="KW-0472">Membrane</keyword>
<dbReference type="EC" id="3.4.21.89" evidence="4 6"/>
<dbReference type="PRINTS" id="PR00727">
    <property type="entry name" value="LEADERPTASE"/>
</dbReference>
<dbReference type="InterPro" id="IPR000223">
    <property type="entry name" value="Pept_S26A_signal_pept_1"/>
</dbReference>
<dbReference type="Gene3D" id="2.10.109.10">
    <property type="entry name" value="Umud Fragment, subunit A"/>
    <property type="match status" value="1"/>
</dbReference>
<keyword evidence="9" id="KW-1185">Reference proteome</keyword>
<dbReference type="InterPro" id="IPR036286">
    <property type="entry name" value="LexA/Signal_pep-like_sf"/>
</dbReference>
<comment type="subcellular location">
    <subcellularLocation>
        <location evidence="2">Cell membrane</location>
        <topology evidence="2">Single-pass type II membrane protein</topology>
    </subcellularLocation>
    <subcellularLocation>
        <location evidence="6">Membrane</location>
        <topology evidence="6">Single-pass type II membrane protein</topology>
    </subcellularLocation>
</comment>
<dbReference type="PROSITE" id="PS00760">
    <property type="entry name" value="SPASE_I_2"/>
    <property type="match status" value="1"/>
</dbReference>
<dbReference type="GO" id="GO:0009003">
    <property type="term" value="F:signal peptidase activity"/>
    <property type="evidence" value="ECO:0007669"/>
    <property type="project" value="UniProtKB-EC"/>
</dbReference>
<comment type="caution">
    <text evidence="8">The sequence shown here is derived from an EMBL/GenBank/DDBJ whole genome shotgun (WGS) entry which is preliminary data.</text>
</comment>
<dbReference type="InterPro" id="IPR019533">
    <property type="entry name" value="Peptidase_S26"/>
</dbReference>
<dbReference type="EMBL" id="JAFHAP010000007">
    <property type="protein sequence ID" value="MBN2909188.1"/>
    <property type="molecule type" value="Genomic_DNA"/>
</dbReference>
<evidence type="ECO:0000256" key="6">
    <source>
        <dbReference type="RuleBase" id="RU362042"/>
    </source>
</evidence>
<keyword evidence="6" id="KW-0645">Protease</keyword>
<dbReference type="RefSeq" id="WP_205493988.1">
    <property type="nucleotide sequence ID" value="NZ_JAFHAP010000007.1"/>
</dbReference>
<dbReference type="Pfam" id="PF10502">
    <property type="entry name" value="Peptidase_S26"/>
    <property type="match status" value="1"/>
</dbReference>
<evidence type="ECO:0000313" key="8">
    <source>
        <dbReference type="EMBL" id="MBN2909188.1"/>
    </source>
</evidence>
<organism evidence="8 9">
    <name type="scientific">Polycladomyces zharkentensis</name>
    <dbReference type="NCBI Taxonomy" id="2807616"/>
    <lineage>
        <taxon>Bacteria</taxon>
        <taxon>Bacillati</taxon>
        <taxon>Bacillota</taxon>
        <taxon>Bacilli</taxon>
        <taxon>Bacillales</taxon>
        <taxon>Thermoactinomycetaceae</taxon>
        <taxon>Polycladomyces</taxon>
    </lineage>
</organism>
<dbReference type="PANTHER" id="PTHR43390:SF1">
    <property type="entry name" value="CHLOROPLAST PROCESSING PEPTIDASE"/>
    <property type="match status" value="1"/>
</dbReference>
<reference evidence="8" key="1">
    <citation type="journal article" date="2024" name="Int. J. Syst. Evol. Microbiol.">
        <title>Polycladomyces zharkentensis sp. nov., a novel thermophilic cellulose- and starch-degrading member of the Bacillota from a geothermal aquifer in Kazakhstan.</title>
        <authorList>
            <person name="Mashzhan A."/>
            <person name="Kistaubayeva A."/>
            <person name="Javier-Lopez R."/>
            <person name="Bissenova U."/>
            <person name="Bissenbay A."/>
            <person name="Birkeland N.K."/>
        </authorList>
    </citation>
    <scope>NUCLEOTIDE SEQUENCE</scope>
    <source>
        <strain evidence="8">ZKZ2T</strain>
    </source>
</reference>
<comment type="similarity">
    <text evidence="3 6">Belongs to the peptidase S26 family.</text>
</comment>